<dbReference type="InterPro" id="IPR023091">
    <property type="entry name" value="MetalPrtase_cat_dom_sf_prd"/>
</dbReference>
<evidence type="ECO:0000313" key="8">
    <source>
        <dbReference type="EMBL" id="OGZ33130.1"/>
    </source>
</evidence>
<reference evidence="8 9" key="1">
    <citation type="journal article" date="2016" name="Nat. Commun.">
        <title>Thousands of microbial genomes shed light on interconnected biogeochemical processes in an aquifer system.</title>
        <authorList>
            <person name="Anantharaman K."/>
            <person name="Brown C.T."/>
            <person name="Hug L.A."/>
            <person name="Sharon I."/>
            <person name="Castelle C.J."/>
            <person name="Probst A.J."/>
            <person name="Thomas B.C."/>
            <person name="Singh A."/>
            <person name="Wilkins M.J."/>
            <person name="Karaoz U."/>
            <person name="Brodie E.L."/>
            <person name="Williams K.H."/>
            <person name="Hubbard S.S."/>
            <person name="Banfield J.F."/>
        </authorList>
    </citation>
    <scope>NUCLEOTIDE SEQUENCE [LARGE SCALE GENOMIC DNA]</scope>
</reference>
<keyword evidence="7" id="KW-0698">rRNA processing</keyword>
<dbReference type="InterPro" id="IPR020549">
    <property type="entry name" value="YbeY_CS"/>
</dbReference>
<name>A0A1G2F689_9BACT</name>
<evidence type="ECO:0000256" key="3">
    <source>
        <dbReference type="ARBA" id="ARBA00022723"/>
    </source>
</evidence>
<sequence>MNTGKFNRVNFEINKLTPDKTSVVFLKKIAENTVKIIKLKGFNEISIAIVCNTRMKNLNRKYRGKNETTDVLAFDYGEIFICLPQAKRQAKKIKHSLKKELAILLIHGILHLAGYNDRTKSGYNKMVKLQEDLCQRTI</sequence>
<dbReference type="PANTHER" id="PTHR46986">
    <property type="entry name" value="ENDORIBONUCLEASE YBEY, CHLOROPLASTIC"/>
    <property type="match status" value="1"/>
</dbReference>
<dbReference type="AlphaFoldDB" id="A0A1G2F689"/>
<comment type="subcellular location">
    <subcellularLocation>
        <location evidence="7">Cytoplasm</location>
    </subcellularLocation>
</comment>
<dbReference type="HAMAP" id="MF_00009">
    <property type="entry name" value="Endoribonucl_YbeY"/>
    <property type="match status" value="1"/>
</dbReference>
<dbReference type="EMBL" id="MHMT01000004">
    <property type="protein sequence ID" value="OGZ33130.1"/>
    <property type="molecule type" value="Genomic_DNA"/>
</dbReference>
<proteinExistence type="inferred from homology"/>
<comment type="function">
    <text evidence="7">Single strand-specific metallo-endoribonuclease involved in late-stage 70S ribosome quality control and in maturation of the 3' terminus of the 16S rRNA.</text>
</comment>
<comment type="cofactor">
    <cofactor evidence="7">
        <name>Zn(2+)</name>
        <dbReference type="ChEBI" id="CHEBI:29105"/>
    </cofactor>
    <text evidence="7">Binds 1 zinc ion.</text>
</comment>
<evidence type="ECO:0000256" key="1">
    <source>
        <dbReference type="ARBA" id="ARBA00010875"/>
    </source>
</evidence>
<dbReference type="Gene3D" id="3.40.390.30">
    <property type="entry name" value="Metalloproteases ('zincins'), catalytic domain"/>
    <property type="match status" value="1"/>
</dbReference>
<evidence type="ECO:0000256" key="5">
    <source>
        <dbReference type="ARBA" id="ARBA00022801"/>
    </source>
</evidence>
<dbReference type="NCBIfam" id="TIGR00043">
    <property type="entry name" value="rRNA maturation RNase YbeY"/>
    <property type="match status" value="1"/>
</dbReference>
<comment type="similarity">
    <text evidence="1 7">Belongs to the endoribonuclease YbeY family.</text>
</comment>
<keyword evidence="6 7" id="KW-0862">Zinc</keyword>
<feature type="binding site" evidence="7">
    <location>
        <position position="117"/>
    </location>
    <ligand>
        <name>Zn(2+)</name>
        <dbReference type="ChEBI" id="CHEBI:29105"/>
        <note>catalytic</note>
    </ligand>
</feature>
<dbReference type="Pfam" id="PF02130">
    <property type="entry name" value="YbeY"/>
    <property type="match status" value="1"/>
</dbReference>
<protein>
    <recommendedName>
        <fullName evidence="7">Endoribonuclease YbeY</fullName>
        <ecNumber evidence="7">3.1.-.-</ecNumber>
    </recommendedName>
</protein>
<feature type="binding site" evidence="7">
    <location>
        <position position="107"/>
    </location>
    <ligand>
        <name>Zn(2+)</name>
        <dbReference type="ChEBI" id="CHEBI:29105"/>
        <note>catalytic</note>
    </ligand>
</feature>
<evidence type="ECO:0000256" key="7">
    <source>
        <dbReference type="HAMAP-Rule" id="MF_00009"/>
    </source>
</evidence>
<keyword evidence="7" id="KW-0963">Cytoplasm</keyword>
<dbReference type="GO" id="GO:0006364">
    <property type="term" value="P:rRNA processing"/>
    <property type="evidence" value="ECO:0007669"/>
    <property type="project" value="UniProtKB-UniRule"/>
</dbReference>
<dbReference type="GO" id="GO:0004521">
    <property type="term" value="F:RNA endonuclease activity"/>
    <property type="evidence" value="ECO:0007669"/>
    <property type="project" value="UniProtKB-UniRule"/>
</dbReference>
<evidence type="ECO:0000256" key="6">
    <source>
        <dbReference type="ARBA" id="ARBA00022833"/>
    </source>
</evidence>
<keyword evidence="5 7" id="KW-0378">Hydrolase</keyword>
<evidence type="ECO:0000256" key="4">
    <source>
        <dbReference type="ARBA" id="ARBA00022759"/>
    </source>
</evidence>
<evidence type="ECO:0000313" key="9">
    <source>
        <dbReference type="Proteomes" id="UP000177810"/>
    </source>
</evidence>
<dbReference type="PANTHER" id="PTHR46986:SF1">
    <property type="entry name" value="ENDORIBONUCLEASE YBEY, CHLOROPLASTIC"/>
    <property type="match status" value="1"/>
</dbReference>
<evidence type="ECO:0000256" key="2">
    <source>
        <dbReference type="ARBA" id="ARBA00022722"/>
    </source>
</evidence>
<dbReference type="STRING" id="1801990.A2V69_01795"/>
<dbReference type="GO" id="GO:0004222">
    <property type="term" value="F:metalloendopeptidase activity"/>
    <property type="evidence" value="ECO:0007669"/>
    <property type="project" value="InterPro"/>
</dbReference>
<dbReference type="GO" id="GO:0005737">
    <property type="term" value="C:cytoplasm"/>
    <property type="evidence" value="ECO:0007669"/>
    <property type="project" value="UniProtKB-SubCell"/>
</dbReference>
<dbReference type="PROSITE" id="PS01306">
    <property type="entry name" value="UPF0054"/>
    <property type="match status" value="1"/>
</dbReference>
<gene>
    <name evidence="7" type="primary">ybeY</name>
    <name evidence="8" type="ORF">A2V69_01795</name>
</gene>
<dbReference type="EC" id="3.1.-.-" evidence="7"/>
<keyword evidence="7" id="KW-0690">Ribosome biogenesis</keyword>
<comment type="caution">
    <text evidence="8">The sequence shown here is derived from an EMBL/GenBank/DDBJ whole genome shotgun (WGS) entry which is preliminary data.</text>
</comment>
<dbReference type="InterPro" id="IPR002036">
    <property type="entry name" value="YbeY"/>
</dbReference>
<dbReference type="SUPFAM" id="SSF55486">
    <property type="entry name" value="Metalloproteases ('zincins'), catalytic domain"/>
    <property type="match status" value="1"/>
</dbReference>
<keyword evidence="3 7" id="KW-0479">Metal-binding</keyword>
<dbReference type="GO" id="GO:0008270">
    <property type="term" value="F:zinc ion binding"/>
    <property type="evidence" value="ECO:0007669"/>
    <property type="project" value="UniProtKB-UniRule"/>
</dbReference>
<keyword evidence="4 7" id="KW-0255">Endonuclease</keyword>
<keyword evidence="2 7" id="KW-0540">Nuclease</keyword>
<dbReference type="Proteomes" id="UP000177810">
    <property type="component" value="Unassembled WGS sequence"/>
</dbReference>
<accession>A0A1G2F689</accession>
<feature type="binding site" evidence="7">
    <location>
        <position position="111"/>
    </location>
    <ligand>
        <name>Zn(2+)</name>
        <dbReference type="ChEBI" id="CHEBI:29105"/>
        <note>catalytic</note>
    </ligand>
</feature>
<organism evidence="8 9">
    <name type="scientific">Candidatus Portnoybacteria bacterium RBG_13_40_8</name>
    <dbReference type="NCBI Taxonomy" id="1801990"/>
    <lineage>
        <taxon>Bacteria</taxon>
        <taxon>Candidatus Portnoyibacteriota</taxon>
    </lineage>
</organism>